<keyword evidence="4 7" id="KW-1133">Transmembrane helix</keyword>
<dbReference type="Proteomes" id="UP000324585">
    <property type="component" value="Unassembled WGS sequence"/>
</dbReference>
<evidence type="ECO:0000256" key="8">
    <source>
        <dbReference type="SAM" id="SignalP"/>
    </source>
</evidence>
<evidence type="ECO:0000256" key="5">
    <source>
        <dbReference type="ARBA" id="ARBA00023136"/>
    </source>
</evidence>
<dbReference type="GO" id="GO:0005789">
    <property type="term" value="C:endoplasmic reticulum membrane"/>
    <property type="evidence" value="ECO:0007669"/>
    <property type="project" value="TreeGrafter"/>
</dbReference>
<keyword evidence="11" id="KW-1185">Reference proteome</keyword>
<evidence type="ECO:0000256" key="3">
    <source>
        <dbReference type="ARBA" id="ARBA00022729"/>
    </source>
</evidence>
<dbReference type="GO" id="GO:0006888">
    <property type="term" value="P:endoplasmic reticulum to Golgi vesicle-mediated transport"/>
    <property type="evidence" value="ECO:0007669"/>
    <property type="project" value="TreeGrafter"/>
</dbReference>
<feature type="signal peptide" evidence="8">
    <location>
        <begin position="1"/>
        <end position="26"/>
    </location>
</feature>
<dbReference type="PANTHER" id="PTHR12223:SF28">
    <property type="entry name" value="LECTIN, MANNOSE BINDING 1 LIKE"/>
    <property type="match status" value="1"/>
</dbReference>
<evidence type="ECO:0000313" key="11">
    <source>
        <dbReference type="Proteomes" id="UP000324585"/>
    </source>
</evidence>
<dbReference type="PROSITE" id="PS51328">
    <property type="entry name" value="L_LECTIN_LIKE"/>
    <property type="match status" value="1"/>
</dbReference>
<comment type="caution">
    <text evidence="10">The sequence shown here is derived from an EMBL/GenBank/DDBJ whole genome shotgun (WGS) entry which is preliminary data.</text>
</comment>
<gene>
    <name evidence="10" type="ORF">FVE85_7122</name>
</gene>
<keyword evidence="6" id="KW-0175">Coiled coil</keyword>
<comment type="subcellular location">
    <subcellularLocation>
        <location evidence="1">Membrane</location>
        <topology evidence="1">Single-pass type I membrane protein</topology>
    </subcellularLocation>
</comment>
<accession>A0A5J4ZA84</accession>
<keyword evidence="3 8" id="KW-0732">Signal</keyword>
<feature type="coiled-coil region" evidence="6">
    <location>
        <begin position="325"/>
        <end position="352"/>
    </location>
</feature>
<dbReference type="CDD" id="cd07308">
    <property type="entry name" value="lectin_leg-like"/>
    <property type="match status" value="1"/>
</dbReference>
<sequence>MERRREALRASAVLMVLCVLLVQRHATVVLAGGRKTIFPVMTDGDVRRTFQHPFEPDGISSPIKHFNLHGSATVSKQDVRGDVRDVVVLTADRKSNRGLITGVWQASSLEFDAIIDVEIRKTVADGSPRADGLAFWFLKDTPFVGPVYGINEKFTGLGVIIDTYSNSQRHKHPYVFAWLNDGTVEWDDASDGHGVELAPGCEIDRVRLDLPTRVFIQYKKGTLKVAFSVGHFYAWKDCFTIDNFDLPFFEGDGGVFAVSASTGTFSAEHVVSKLSINQRTDKNMKVLAPAEKPNRVASQENLDAERAYKDVIEEDDVQGGGLGGARVSEEELDELSETINKMEKEVEVDLDMLALGLTGDTLDRVNNLRKMLSSIFMETSAGSKSLRTVSRLGRTVDGVMHDVGSIHDELQDEFEALHMRMGEVKELMRSLQAANSDLHGTVTHLRLTTEKHESSRTIGRAPIVVFVTLTQCCLALLLLYYKRTQQGLLFSLPGASRKAGGIPF</sequence>
<dbReference type="OrthoDB" id="270293at2759"/>
<evidence type="ECO:0000313" key="10">
    <source>
        <dbReference type="EMBL" id="KAA8499537.1"/>
    </source>
</evidence>
<organism evidence="10 11">
    <name type="scientific">Porphyridium purpureum</name>
    <name type="common">Red alga</name>
    <name type="synonym">Porphyridium cruentum</name>
    <dbReference type="NCBI Taxonomy" id="35688"/>
    <lineage>
        <taxon>Eukaryota</taxon>
        <taxon>Rhodophyta</taxon>
        <taxon>Bangiophyceae</taxon>
        <taxon>Porphyridiales</taxon>
        <taxon>Porphyridiaceae</taxon>
        <taxon>Porphyridium</taxon>
    </lineage>
</organism>
<feature type="transmembrane region" description="Helical" evidence="7">
    <location>
        <begin position="461"/>
        <end position="481"/>
    </location>
</feature>
<dbReference type="PANTHER" id="PTHR12223">
    <property type="entry name" value="VESICULAR MANNOSE-BINDING LECTIN"/>
    <property type="match status" value="1"/>
</dbReference>
<dbReference type="SUPFAM" id="SSF49899">
    <property type="entry name" value="Concanavalin A-like lectins/glucanases"/>
    <property type="match status" value="1"/>
</dbReference>
<dbReference type="GO" id="GO:0000139">
    <property type="term" value="C:Golgi membrane"/>
    <property type="evidence" value="ECO:0007669"/>
    <property type="project" value="TreeGrafter"/>
</dbReference>
<dbReference type="InterPro" id="IPR051136">
    <property type="entry name" value="Intracellular_Lectin-GPT"/>
</dbReference>
<evidence type="ECO:0000259" key="9">
    <source>
        <dbReference type="PROSITE" id="PS51328"/>
    </source>
</evidence>
<keyword evidence="2 7" id="KW-0812">Transmembrane</keyword>
<dbReference type="Gene3D" id="2.60.120.200">
    <property type="match status" value="1"/>
</dbReference>
<protein>
    <submittedName>
        <fullName evidence="10">VIP36-like protein</fullName>
    </submittedName>
</protein>
<dbReference type="InterPro" id="IPR005052">
    <property type="entry name" value="Lectin_leg"/>
</dbReference>
<dbReference type="GO" id="GO:0030134">
    <property type="term" value="C:COPII-coated ER to Golgi transport vesicle"/>
    <property type="evidence" value="ECO:0007669"/>
    <property type="project" value="TreeGrafter"/>
</dbReference>
<evidence type="ECO:0000256" key="6">
    <source>
        <dbReference type="SAM" id="Coils"/>
    </source>
</evidence>
<proteinExistence type="predicted"/>
<feature type="domain" description="L-type lectin-like" evidence="9">
    <location>
        <begin position="42"/>
        <end position="279"/>
    </location>
</feature>
<name>A0A5J4ZA84_PORPP</name>
<dbReference type="GO" id="GO:0005793">
    <property type="term" value="C:endoplasmic reticulum-Golgi intermediate compartment"/>
    <property type="evidence" value="ECO:0007669"/>
    <property type="project" value="TreeGrafter"/>
</dbReference>
<keyword evidence="5 7" id="KW-0472">Membrane</keyword>
<evidence type="ECO:0000256" key="1">
    <source>
        <dbReference type="ARBA" id="ARBA00004479"/>
    </source>
</evidence>
<dbReference type="AlphaFoldDB" id="A0A5J4ZA84"/>
<dbReference type="GO" id="GO:0005537">
    <property type="term" value="F:D-mannose binding"/>
    <property type="evidence" value="ECO:0007669"/>
    <property type="project" value="TreeGrafter"/>
</dbReference>
<evidence type="ECO:0000256" key="4">
    <source>
        <dbReference type="ARBA" id="ARBA00022989"/>
    </source>
</evidence>
<dbReference type="InterPro" id="IPR013320">
    <property type="entry name" value="ConA-like_dom_sf"/>
</dbReference>
<dbReference type="Pfam" id="PF03388">
    <property type="entry name" value="Lectin_leg-like"/>
    <property type="match status" value="1"/>
</dbReference>
<dbReference type="OMA" id="YARISYY"/>
<evidence type="ECO:0000256" key="7">
    <source>
        <dbReference type="SAM" id="Phobius"/>
    </source>
</evidence>
<evidence type="ECO:0000256" key="2">
    <source>
        <dbReference type="ARBA" id="ARBA00022692"/>
    </source>
</evidence>
<reference evidence="11" key="1">
    <citation type="journal article" date="2019" name="Nat. Commun.">
        <title>Expansion of phycobilisome linker gene families in mesophilic red algae.</title>
        <authorList>
            <person name="Lee J."/>
            <person name="Kim D."/>
            <person name="Bhattacharya D."/>
            <person name="Yoon H.S."/>
        </authorList>
    </citation>
    <scope>NUCLEOTIDE SEQUENCE [LARGE SCALE GENOMIC DNA]</scope>
    <source>
        <strain evidence="11">CCMP 1328</strain>
    </source>
</reference>
<feature type="chain" id="PRO_5023860782" evidence="8">
    <location>
        <begin position="27"/>
        <end position="504"/>
    </location>
</feature>
<dbReference type="EMBL" id="VRMN01000001">
    <property type="protein sequence ID" value="KAA8499537.1"/>
    <property type="molecule type" value="Genomic_DNA"/>
</dbReference>